<dbReference type="SFLD" id="SFLDG01061">
    <property type="entry name" value="methylthiotransferase"/>
    <property type="match status" value="1"/>
</dbReference>
<feature type="domain" description="MTTase N-terminal" evidence="8">
    <location>
        <begin position="13"/>
        <end position="129"/>
    </location>
</feature>
<gene>
    <name evidence="10" type="ORF">METZ01_LOCUS22316</name>
</gene>
<proteinExistence type="inferred from homology"/>
<evidence type="ECO:0000259" key="7">
    <source>
        <dbReference type="PROSITE" id="PS50926"/>
    </source>
</evidence>
<sequence>MMKEHSQYAETAKKVHIQTFGCQMNEYDTDKMLEVLKHENYSQTNCQDEADLIILNTCSIREKAENKVYSELGRLRELKSINPDLKIGVGGCVAQQEGKAILRRAKNVDFVFGTDNLFELPEMLSKVAEGQKISRTERHARQKVRNFIPDYTFQQSKNFGVKAQIAITKGCNNHCSFCVVPFTRGVEVSREPEHIIAEAQRLVAAGTREICLLGQNVNSYKANGTDFVELLRRLDELEKLERLRFISPHPKDFHAELADAFVTLPSLCEQMHLPLQSGSDRILRRMRRWYTIETFYEKVALLRDRLPRATLSTDLIVGFPGETEEEFEMTMEAVRNVRFDLIYSFKYSARPGTRAAKYPEHLAENVKSERLKRLLETQEKIVREKNEALTGSLQEVLIEGKHHRKENTATGRTRGYHSVSIKDCRTKAGELLRVRITGANPNSLIGEALSTSPVSG</sequence>
<dbReference type="PANTHER" id="PTHR43020:SF2">
    <property type="entry name" value="MITOCHONDRIAL TRNA METHYLTHIOTRANSFERASE CDK5RAP1"/>
    <property type="match status" value="1"/>
</dbReference>
<dbReference type="SUPFAM" id="SSF102114">
    <property type="entry name" value="Radical SAM enzymes"/>
    <property type="match status" value="1"/>
</dbReference>
<dbReference type="InterPro" id="IPR002792">
    <property type="entry name" value="TRAM_dom"/>
</dbReference>
<dbReference type="CDD" id="cd01335">
    <property type="entry name" value="Radical_SAM"/>
    <property type="match status" value="1"/>
</dbReference>
<evidence type="ECO:0000256" key="6">
    <source>
        <dbReference type="ARBA" id="ARBA00023014"/>
    </source>
</evidence>
<evidence type="ECO:0000259" key="8">
    <source>
        <dbReference type="PROSITE" id="PS51449"/>
    </source>
</evidence>
<dbReference type="NCBIfam" id="TIGR01574">
    <property type="entry name" value="miaB-methiolase"/>
    <property type="match status" value="1"/>
</dbReference>
<dbReference type="InterPro" id="IPR007197">
    <property type="entry name" value="rSAM"/>
</dbReference>
<reference evidence="10" key="1">
    <citation type="submission" date="2018-05" db="EMBL/GenBank/DDBJ databases">
        <authorList>
            <person name="Lanie J.A."/>
            <person name="Ng W.-L."/>
            <person name="Kazmierczak K.M."/>
            <person name="Andrzejewski T.M."/>
            <person name="Davidsen T.M."/>
            <person name="Wayne K.J."/>
            <person name="Tettelin H."/>
            <person name="Glass J.I."/>
            <person name="Rusch D."/>
            <person name="Podicherti R."/>
            <person name="Tsui H.-C.T."/>
            <person name="Winkler M.E."/>
        </authorList>
    </citation>
    <scope>NUCLEOTIDE SEQUENCE</scope>
</reference>
<dbReference type="InterPro" id="IPR013848">
    <property type="entry name" value="Methylthiotransferase_N"/>
</dbReference>
<feature type="domain" description="TRAM" evidence="7">
    <location>
        <begin position="387"/>
        <end position="450"/>
    </location>
</feature>
<dbReference type="AlphaFoldDB" id="A0A381PR14"/>
<comment type="cofactor">
    <cofactor evidence="1">
        <name>[4Fe-4S] cluster</name>
        <dbReference type="ChEBI" id="CHEBI:49883"/>
    </cofactor>
</comment>
<keyword evidence="4" id="KW-0479">Metal-binding</keyword>
<feature type="domain" description="Radical SAM core" evidence="9">
    <location>
        <begin position="157"/>
        <end position="384"/>
    </location>
</feature>
<dbReference type="GO" id="GO:0005829">
    <property type="term" value="C:cytosol"/>
    <property type="evidence" value="ECO:0007669"/>
    <property type="project" value="TreeGrafter"/>
</dbReference>
<keyword evidence="2" id="KW-0004">4Fe-4S</keyword>
<evidence type="ECO:0000256" key="2">
    <source>
        <dbReference type="ARBA" id="ARBA00022485"/>
    </source>
</evidence>
<organism evidence="10">
    <name type="scientific">marine metagenome</name>
    <dbReference type="NCBI Taxonomy" id="408172"/>
    <lineage>
        <taxon>unclassified sequences</taxon>
        <taxon>metagenomes</taxon>
        <taxon>ecological metagenomes</taxon>
    </lineage>
</organism>
<evidence type="ECO:0000256" key="3">
    <source>
        <dbReference type="ARBA" id="ARBA00022691"/>
    </source>
</evidence>
<dbReference type="GO" id="GO:0035597">
    <property type="term" value="F:tRNA-2-methylthio-N(6)-dimethylallyladenosine(37) synthase activity"/>
    <property type="evidence" value="ECO:0007669"/>
    <property type="project" value="TreeGrafter"/>
</dbReference>
<evidence type="ECO:0000256" key="1">
    <source>
        <dbReference type="ARBA" id="ARBA00001966"/>
    </source>
</evidence>
<evidence type="ECO:0008006" key="11">
    <source>
        <dbReference type="Google" id="ProtNLM"/>
    </source>
</evidence>
<dbReference type="InterPro" id="IPR005839">
    <property type="entry name" value="Methylthiotransferase"/>
</dbReference>
<dbReference type="InterPro" id="IPR038135">
    <property type="entry name" value="Methylthiotransferase_N_sf"/>
</dbReference>
<dbReference type="GO" id="GO:0046872">
    <property type="term" value="F:metal ion binding"/>
    <property type="evidence" value="ECO:0007669"/>
    <property type="project" value="UniProtKB-KW"/>
</dbReference>
<evidence type="ECO:0000256" key="5">
    <source>
        <dbReference type="ARBA" id="ARBA00023004"/>
    </source>
</evidence>
<dbReference type="PANTHER" id="PTHR43020">
    <property type="entry name" value="CDK5 REGULATORY SUBUNIT-ASSOCIATED PROTEIN 1"/>
    <property type="match status" value="1"/>
</dbReference>
<dbReference type="GO" id="GO:0051539">
    <property type="term" value="F:4 iron, 4 sulfur cluster binding"/>
    <property type="evidence" value="ECO:0007669"/>
    <property type="project" value="UniProtKB-KW"/>
</dbReference>
<keyword evidence="3" id="KW-0949">S-adenosyl-L-methionine</keyword>
<dbReference type="SFLD" id="SFLDF00273">
    <property type="entry name" value="(dimethylallyl)adenosine_tRNA"/>
    <property type="match status" value="1"/>
</dbReference>
<dbReference type="PROSITE" id="PS51918">
    <property type="entry name" value="RADICAL_SAM"/>
    <property type="match status" value="1"/>
</dbReference>
<keyword evidence="5" id="KW-0408">Iron</keyword>
<dbReference type="PROSITE" id="PS01278">
    <property type="entry name" value="MTTASE_RADICAL"/>
    <property type="match status" value="1"/>
</dbReference>
<dbReference type="InterPro" id="IPR023404">
    <property type="entry name" value="rSAM_horseshoe"/>
</dbReference>
<dbReference type="SMART" id="SM00729">
    <property type="entry name" value="Elp3"/>
    <property type="match status" value="1"/>
</dbReference>
<dbReference type="SFLD" id="SFLDG01082">
    <property type="entry name" value="B12-binding_domain_containing"/>
    <property type="match status" value="1"/>
</dbReference>
<dbReference type="InterPro" id="IPR058240">
    <property type="entry name" value="rSAM_sf"/>
</dbReference>
<protein>
    <recommendedName>
        <fullName evidence="11">TRAM domain-containing protein</fullName>
    </recommendedName>
</protein>
<accession>A0A381PR14</accession>
<dbReference type="InterPro" id="IPR006638">
    <property type="entry name" value="Elp3/MiaA/NifB-like_rSAM"/>
</dbReference>
<dbReference type="Pfam" id="PF04055">
    <property type="entry name" value="Radical_SAM"/>
    <property type="match status" value="1"/>
</dbReference>
<dbReference type="FunFam" id="3.80.30.20:FF:000001">
    <property type="entry name" value="tRNA-2-methylthio-N(6)-dimethylallyladenosine synthase 2"/>
    <property type="match status" value="1"/>
</dbReference>
<dbReference type="PROSITE" id="PS51449">
    <property type="entry name" value="MTTASE_N"/>
    <property type="match status" value="1"/>
</dbReference>
<evidence type="ECO:0000256" key="4">
    <source>
        <dbReference type="ARBA" id="ARBA00022723"/>
    </source>
</evidence>
<evidence type="ECO:0000259" key="9">
    <source>
        <dbReference type="PROSITE" id="PS51918"/>
    </source>
</evidence>
<dbReference type="Gene3D" id="3.80.30.20">
    <property type="entry name" value="tm_1862 like domain"/>
    <property type="match status" value="1"/>
</dbReference>
<dbReference type="EMBL" id="UINC01001062">
    <property type="protein sequence ID" value="SUZ69462.1"/>
    <property type="molecule type" value="Genomic_DNA"/>
</dbReference>
<dbReference type="Pfam" id="PF00919">
    <property type="entry name" value="UPF0004"/>
    <property type="match status" value="1"/>
</dbReference>
<dbReference type="SFLD" id="SFLDS00029">
    <property type="entry name" value="Radical_SAM"/>
    <property type="match status" value="1"/>
</dbReference>
<dbReference type="HAMAP" id="MF_01864">
    <property type="entry name" value="tRNA_metthiotr_MiaB"/>
    <property type="match status" value="1"/>
</dbReference>
<dbReference type="Pfam" id="PF01938">
    <property type="entry name" value="TRAM"/>
    <property type="match status" value="1"/>
</dbReference>
<dbReference type="InterPro" id="IPR020612">
    <property type="entry name" value="Methylthiotransferase_CS"/>
</dbReference>
<dbReference type="InterPro" id="IPR006463">
    <property type="entry name" value="MiaB_methiolase"/>
</dbReference>
<name>A0A381PR14_9ZZZZ</name>
<dbReference type="FunFam" id="3.40.50.12160:FF:000003">
    <property type="entry name" value="CDK5 regulatory subunit-associated protein 1"/>
    <property type="match status" value="1"/>
</dbReference>
<keyword evidence="6" id="KW-0411">Iron-sulfur</keyword>
<dbReference type="PROSITE" id="PS50926">
    <property type="entry name" value="TRAM"/>
    <property type="match status" value="1"/>
</dbReference>
<dbReference type="NCBIfam" id="TIGR00089">
    <property type="entry name" value="MiaB/RimO family radical SAM methylthiotransferase"/>
    <property type="match status" value="1"/>
</dbReference>
<dbReference type="Gene3D" id="3.40.50.12160">
    <property type="entry name" value="Methylthiotransferase, N-terminal domain"/>
    <property type="match status" value="1"/>
</dbReference>
<evidence type="ECO:0000313" key="10">
    <source>
        <dbReference type="EMBL" id="SUZ69462.1"/>
    </source>
</evidence>